<accession>A0AAE0W8X1</accession>
<comment type="caution">
    <text evidence="3">The sequence shown here is derived from an EMBL/GenBank/DDBJ whole genome shotgun (WGS) entry which is preliminary data.</text>
</comment>
<reference evidence="3" key="3">
    <citation type="submission" date="2023-05" db="EMBL/GenBank/DDBJ databases">
        <authorList>
            <person name="Smith C.H."/>
        </authorList>
    </citation>
    <scope>NUCLEOTIDE SEQUENCE</scope>
    <source>
        <strain evidence="3">CHS0354</strain>
        <tissue evidence="3">Mantle</tissue>
    </source>
</reference>
<feature type="region of interest" description="Disordered" evidence="1">
    <location>
        <begin position="82"/>
        <end position="120"/>
    </location>
</feature>
<evidence type="ECO:0000313" key="3">
    <source>
        <dbReference type="EMBL" id="KAK3604575.1"/>
    </source>
</evidence>
<keyword evidence="2" id="KW-1133">Transmembrane helix</keyword>
<keyword evidence="2" id="KW-0472">Membrane</keyword>
<proteinExistence type="predicted"/>
<evidence type="ECO:0000313" key="4">
    <source>
        <dbReference type="Proteomes" id="UP001195483"/>
    </source>
</evidence>
<dbReference type="EMBL" id="JAEAOA010001571">
    <property type="protein sequence ID" value="KAK3604575.1"/>
    <property type="molecule type" value="Genomic_DNA"/>
</dbReference>
<feature type="compositionally biased region" description="Polar residues" evidence="1">
    <location>
        <begin position="109"/>
        <end position="120"/>
    </location>
</feature>
<gene>
    <name evidence="3" type="ORF">CHS0354_026267</name>
</gene>
<organism evidence="3 4">
    <name type="scientific">Potamilus streckersoni</name>
    <dbReference type="NCBI Taxonomy" id="2493646"/>
    <lineage>
        <taxon>Eukaryota</taxon>
        <taxon>Metazoa</taxon>
        <taxon>Spiralia</taxon>
        <taxon>Lophotrochozoa</taxon>
        <taxon>Mollusca</taxon>
        <taxon>Bivalvia</taxon>
        <taxon>Autobranchia</taxon>
        <taxon>Heteroconchia</taxon>
        <taxon>Palaeoheterodonta</taxon>
        <taxon>Unionida</taxon>
        <taxon>Unionoidea</taxon>
        <taxon>Unionidae</taxon>
        <taxon>Ambleminae</taxon>
        <taxon>Lampsilini</taxon>
        <taxon>Potamilus</taxon>
    </lineage>
</organism>
<evidence type="ECO:0000256" key="1">
    <source>
        <dbReference type="SAM" id="MobiDB-lite"/>
    </source>
</evidence>
<reference evidence="3" key="2">
    <citation type="journal article" date="2021" name="Genome Biol. Evol.">
        <title>Developing a high-quality reference genome for a parasitic bivalve with doubly uniparental inheritance (Bivalvia: Unionida).</title>
        <authorList>
            <person name="Smith C.H."/>
        </authorList>
    </citation>
    <scope>NUCLEOTIDE SEQUENCE</scope>
    <source>
        <strain evidence="3">CHS0354</strain>
        <tissue evidence="3">Mantle</tissue>
    </source>
</reference>
<protein>
    <submittedName>
        <fullName evidence="3">Uncharacterized protein</fullName>
    </submittedName>
</protein>
<keyword evidence="2" id="KW-0812">Transmembrane</keyword>
<keyword evidence="4" id="KW-1185">Reference proteome</keyword>
<sequence length="120" mass="12965">MITIVGGVLGGVILIMVAVGLFYRLFTKIRHRPLAHSTAVDVRASRDCAVQTDSCQAEADTILNLSAQVDLDLINDSYSSPDHLQVSGRKYQEQHTGSSSASSPDHDFSNYSGESSFESC</sequence>
<reference evidence="3" key="1">
    <citation type="journal article" date="2021" name="Genome Biol. Evol.">
        <title>A High-Quality Reference Genome for a Parasitic Bivalve with Doubly Uniparental Inheritance (Bivalvia: Unionida).</title>
        <authorList>
            <person name="Smith C.H."/>
        </authorList>
    </citation>
    <scope>NUCLEOTIDE SEQUENCE</scope>
    <source>
        <strain evidence="3">CHS0354</strain>
    </source>
</reference>
<dbReference type="Proteomes" id="UP001195483">
    <property type="component" value="Unassembled WGS sequence"/>
</dbReference>
<dbReference type="AlphaFoldDB" id="A0AAE0W8X1"/>
<name>A0AAE0W8X1_9BIVA</name>
<feature type="transmembrane region" description="Helical" evidence="2">
    <location>
        <begin position="6"/>
        <end position="26"/>
    </location>
</feature>
<evidence type="ECO:0000256" key="2">
    <source>
        <dbReference type="SAM" id="Phobius"/>
    </source>
</evidence>